<dbReference type="SUPFAM" id="SSF69572">
    <property type="entry name" value="Activating enzymes of the ubiquitin-like proteins"/>
    <property type="match status" value="1"/>
</dbReference>
<dbReference type="InterPro" id="IPR035985">
    <property type="entry name" value="Ubiquitin-activating_enz"/>
</dbReference>
<sequence length="239" mass="24535">MSFSPEETRRYARHLVLKGVGGAGQQKLKAARVLVIGAGGLGAPVIAYLAGAGTGTIGVVDDDTVSLSNLQRQIIHTTAGNGTAKVESAQAFAAALNPAISLVPHRLRLDAANAPGILGDYDLVVEGSDNLPTRRIVAAAAEAQGKPMVSGAVSMFDGQVTTFLPGGARLVDLYGDMDDSDLPNCEMTGILGPVTGVIGTLMAMEVLKLVTGVGEPLVGRVLLYDGRAARFSEFSYGAG</sequence>
<protein>
    <submittedName>
        <fullName evidence="2">Molybdopterin or thiamine biosynthesis adenylyltransferase</fullName>
    </submittedName>
</protein>
<gene>
    <name evidence="2" type="ORF">SAMN02983003_2301</name>
</gene>
<dbReference type="CDD" id="cd00757">
    <property type="entry name" value="ThiF_MoeB_HesA_family"/>
    <property type="match status" value="1"/>
</dbReference>
<dbReference type="PANTHER" id="PTHR10953:SF102">
    <property type="entry name" value="ADENYLYLTRANSFERASE AND SULFURTRANSFERASE MOCS3"/>
    <property type="match status" value="1"/>
</dbReference>
<dbReference type="InterPro" id="IPR045886">
    <property type="entry name" value="ThiF/MoeB/HesA"/>
</dbReference>
<keyword evidence="2" id="KW-0548">Nucleotidyltransferase</keyword>
<keyword evidence="3" id="KW-1185">Reference proteome</keyword>
<keyword evidence="2" id="KW-0808">Transferase</keyword>
<evidence type="ECO:0000313" key="2">
    <source>
        <dbReference type="EMBL" id="SFZ84950.1"/>
    </source>
</evidence>
<dbReference type="InterPro" id="IPR000594">
    <property type="entry name" value="ThiF_NAD_FAD-bd"/>
</dbReference>
<reference evidence="2 3" key="1">
    <citation type="submission" date="2016-11" db="EMBL/GenBank/DDBJ databases">
        <authorList>
            <person name="Jaros S."/>
            <person name="Januszkiewicz K."/>
            <person name="Wedrychowicz H."/>
        </authorList>
    </citation>
    <scope>NUCLEOTIDE SEQUENCE [LARGE SCALE GENOMIC DNA]</scope>
    <source>
        <strain evidence="2 3">ATCC 23634</strain>
    </source>
</reference>
<evidence type="ECO:0000259" key="1">
    <source>
        <dbReference type="Pfam" id="PF00899"/>
    </source>
</evidence>
<dbReference type="Proteomes" id="UP000183447">
    <property type="component" value="Unassembled WGS sequence"/>
</dbReference>
<dbReference type="RefSeq" id="WP_072342893.1">
    <property type="nucleotide sequence ID" value="NZ_FPKU01000002.1"/>
</dbReference>
<proteinExistence type="predicted"/>
<dbReference type="OrthoDB" id="9804286at2"/>
<dbReference type="GO" id="GO:0005829">
    <property type="term" value="C:cytosol"/>
    <property type="evidence" value="ECO:0007669"/>
    <property type="project" value="TreeGrafter"/>
</dbReference>
<dbReference type="STRING" id="665118.SAMN02983003_2301"/>
<organism evidence="2 3">
    <name type="scientific">Devosia enhydra</name>
    <dbReference type="NCBI Taxonomy" id="665118"/>
    <lineage>
        <taxon>Bacteria</taxon>
        <taxon>Pseudomonadati</taxon>
        <taxon>Pseudomonadota</taxon>
        <taxon>Alphaproteobacteria</taxon>
        <taxon>Hyphomicrobiales</taxon>
        <taxon>Devosiaceae</taxon>
        <taxon>Devosia</taxon>
    </lineage>
</organism>
<dbReference type="GO" id="GO:0008641">
    <property type="term" value="F:ubiquitin-like modifier activating enzyme activity"/>
    <property type="evidence" value="ECO:0007669"/>
    <property type="project" value="InterPro"/>
</dbReference>
<accession>A0A1K2HYQ4</accession>
<dbReference type="PANTHER" id="PTHR10953">
    <property type="entry name" value="UBIQUITIN-ACTIVATING ENZYME E1"/>
    <property type="match status" value="1"/>
</dbReference>
<dbReference type="AlphaFoldDB" id="A0A1K2HYQ4"/>
<dbReference type="GO" id="GO:0004792">
    <property type="term" value="F:thiosulfate-cyanide sulfurtransferase activity"/>
    <property type="evidence" value="ECO:0007669"/>
    <property type="project" value="TreeGrafter"/>
</dbReference>
<dbReference type="Pfam" id="PF00899">
    <property type="entry name" value="ThiF"/>
    <property type="match status" value="1"/>
</dbReference>
<dbReference type="EMBL" id="FPKU01000002">
    <property type="protein sequence ID" value="SFZ84950.1"/>
    <property type="molecule type" value="Genomic_DNA"/>
</dbReference>
<dbReference type="GO" id="GO:0016779">
    <property type="term" value="F:nucleotidyltransferase activity"/>
    <property type="evidence" value="ECO:0007669"/>
    <property type="project" value="UniProtKB-KW"/>
</dbReference>
<evidence type="ECO:0000313" key="3">
    <source>
        <dbReference type="Proteomes" id="UP000183447"/>
    </source>
</evidence>
<feature type="domain" description="THIF-type NAD/FAD binding fold" evidence="1">
    <location>
        <begin position="11"/>
        <end position="234"/>
    </location>
</feature>
<dbReference type="Gene3D" id="3.40.50.720">
    <property type="entry name" value="NAD(P)-binding Rossmann-like Domain"/>
    <property type="match status" value="1"/>
</dbReference>
<dbReference type="GO" id="GO:0008146">
    <property type="term" value="F:sulfotransferase activity"/>
    <property type="evidence" value="ECO:0007669"/>
    <property type="project" value="TreeGrafter"/>
</dbReference>
<name>A0A1K2HYQ4_9HYPH</name>